<evidence type="ECO:0000313" key="3">
    <source>
        <dbReference type="Proteomes" id="UP000225277"/>
    </source>
</evidence>
<dbReference type="EMBL" id="FJUY01000006">
    <property type="protein sequence ID" value="CZT18712.1"/>
    <property type="molecule type" value="Genomic_DNA"/>
</dbReference>
<protein>
    <submittedName>
        <fullName evidence="2">Uncharacterized protein</fullName>
    </submittedName>
</protein>
<reference evidence="2 3" key="1">
    <citation type="submission" date="2016-03" db="EMBL/GenBank/DDBJ databases">
        <authorList>
            <person name="Ploux O."/>
        </authorList>
    </citation>
    <scope>NUCLEOTIDE SEQUENCE [LARGE SCALE GENOMIC DNA]</scope>
    <source>
        <strain evidence="2 3">URUG2</strain>
    </source>
</reference>
<name>A0A2D3UPW8_9PEZI</name>
<organism evidence="2 3">
    <name type="scientific">Ramularia collo-cygni</name>
    <dbReference type="NCBI Taxonomy" id="112498"/>
    <lineage>
        <taxon>Eukaryota</taxon>
        <taxon>Fungi</taxon>
        <taxon>Dikarya</taxon>
        <taxon>Ascomycota</taxon>
        <taxon>Pezizomycotina</taxon>
        <taxon>Dothideomycetes</taxon>
        <taxon>Dothideomycetidae</taxon>
        <taxon>Mycosphaerellales</taxon>
        <taxon>Mycosphaerellaceae</taxon>
        <taxon>Ramularia</taxon>
    </lineage>
</organism>
<dbReference type="GeneID" id="35599730"/>
<proteinExistence type="predicted"/>
<gene>
    <name evidence="2" type="ORF">RCC_04556</name>
</gene>
<keyword evidence="3" id="KW-1185">Reference proteome</keyword>
<evidence type="ECO:0000313" key="2">
    <source>
        <dbReference type="EMBL" id="CZT18712.1"/>
    </source>
</evidence>
<dbReference type="AlphaFoldDB" id="A0A2D3UPW8"/>
<dbReference type="RefSeq" id="XP_023625602.1">
    <property type="nucleotide sequence ID" value="XM_023769834.1"/>
</dbReference>
<sequence length="227" mass="25607">MQESEFETNGLTMKLLGLAHYCEGRRAAEIQAVIARLPVAAYNERTAAENEIARLRRENEELKYRLSTRDIGTPSSVQRRPAQFSRAPRRGNTPVDRTSGPHIKEEERLSISSSSTSTMARNPRLTPPAQHQRDMVPADAKRQRTDSALSSRRPVCTGCFQVNGLCDAKVECDVCRARGYGCEYRECWDGLTCIDLACTRIHPDQWDPVRETGRKVNQSRNGVGSWR</sequence>
<accession>A0A2D3UPW8</accession>
<feature type="compositionally biased region" description="Basic and acidic residues" evidence="1">
    <location>
        <begin position="131"/>
        <end position="145"/>
    </location>
</feature>
<feature type="region of interest" description="Disordered" evidence="1">
    <location>
        <begin position="66"/>
        <end position="147"/>
    </location>
</feature>
<dbReference type="Proteomes" id="UP000225277">
    <property type="component" value="Unassembled WGS sequence"/>
</dbReference>
<evidence type="ECO:0000256" key="1">
    <source>
        <dbReference type="SAM" id="MobiDB-lite"/>
    </source>
</evidence>